<dbReference type="Proteomes" id="UP000789920">
    <property type="component" value="Unassembled WGS sequence"/>
</dbReference>
<organism evidence="1 2">
    <name type="scientific">Racocetra persica</name>
    <dbReference type="NCBI Taxonomy" id="160502"/>
    <lineage>
        <taxon>Eukaryota</taxon>
        <taxon>Fungi</taxon>
        <taxon>Fungi incertae sedis</taxon>
        <taxon>Mucoromycota</taxon>
        <taxon>Glomeromycotina</taxon>
        <taxon>Glomeromycetes</taxon>
        <taxon>Diversisporales</taxon>
        <taxon>Gigasporaceae</taxon>
        <taxon>Racocetra</taxon>
    </lineage>
</organism>
<dbReference type="EMBL" id="CAJVQC010011704">
    <property type="protein sequence ID" value="CAG8630265.1"/>
    <property type="molecule type" value="Genomic_DNA"/>
</dbReference>
<accession>A0ACA9N388</accession>
<reference evidence="1" key="1">
    <citation type="submission" date="2021-06" db="EMBL/GenBank/DDBJ databases">
        <authorList>
            <person name="Kallberg Y."/>
            <person name="Tangrot J."/>
            <person name="Rosling A."/>
        </authorList>
    </citation>
    <scope>NUCLEOTIDE SEQUENCE</scope>
    <source>
        <strain evidence="1">MA461A</strain>
    </source>
</reference>
<feature type="non-terminal residue" evidence="1">
    <location>
        <position position="1"/>
    </location>
</feature>
<protein>
    <submittedName>
        <fullName evidence="1">22436_t:CDS:1</fullName>
    </submittedName>
</protein>
<evidence type="ECO:0000313" key="1">
    <source>
        <dbReference type="EMBL" id="CAG8630265.1"/>
    </source>
</evidence>
<gene>
    <name evidence="1" type="ORF">RPERSI_LOCUS7075</name>
</gene>
<name>A0ACA9N388_9GLOM</name>
<proteinExistence type="predicted"/>
<keyword evidence="2" id="KW-1185">Reference proteome</keyword>
<evidence type="ECO:0000313" key="2">
    <source>
        <dbReference type="Proteomes" id="UP000789920"/>
    </source>
</evidence>
<sequence>SPTTGKRNQPSLSESVGLVGKKLLLITATSGGSPLPTVIIVTTHGKERAKTSGSKNEREQKQAKAKQAGARMRRSKRGRKNAVPAQKFKTSLVCGS</sequence>
<comment type="caution">
    <text evidence="1">The sequence shown here is derived from an EMBL/GenBank/DDBJ whole genome shotgun (WGS) entry which is preliminary data.</text>
</comment>